<evidence type="ECO:0000259" key="7">
    <source>
        <dbReference type="PROSITE" id="PS51294"/>
    </source>
</evidence>
<gene>
    <name evidence="8" type="ORF">C9374_008436</name>
</gene>
<dbReference type="AlphaFoldDB" id="A0AA88GLD4"/>
<dbReference type="PROSITE" id="PS50090">
    <property type="entry name" value="MYB_LIKE"/>
    <property type="match status" value="2"/>
</dbReference>
<dbReference type="SUPFAM" id="SSF46689">
    <property type="entry name" value="Homeodomain-like"/>
    <property type="match status" value="1"/>
</dbReference>
<evidence type="ECO:0000313" key="9">
    <source>
        <dbReference type="Proteomes" id="UP000816034"/>
    </source>
</evidence>
<evidence type="ECO:0000256" key="5">
    <source>
        <dbReference type="SAM" id="MobiDB-lite"/>
    </source>
</evidence>
<dbReference type="InterPro" id="IPR051575">
    <property type="entry name" value="Myb-like_DNA-bd"/>
</dbReference>
<keyword evidence="9" id="KW-1185">Reference proteome</keyword>
<feature type="compositionally biased region" description="Basic residues" evidence="5">
    <location>
        <begin position="385"/>
        <end position="403"/>
    </location>
</feature>
<dbReference type="GO" id="GO:0000978">
    <property type="term" value="F:RNA polymerase II cis-regulatory region sequence-specific DNA binding"/>
    <property type="evidence" value="ECO:0007669"/>
    <property type="project" value="TreeGrafter"/>
</dbReference>
<feature type="region of interest" description="Disordered" evidence="5">
    <location>
        <begin position="165"/>
        <end position="241"/>
    </location>
</feature>
<dbReference type="EMBL" id="PYSW02000034">
    <property type="protein sequence ID" value="KAG2378293.1"/>
    <property type="molecule type" value="Genomic_DNA"/>
</dbReference>
<dbReference type="InterPro" id="IPR001005">
    <property type="entry name" value="SANT/Myb"/>
</dbReference>
<evidence type="ECO:0000256" key="1">
    <source>
        <dbReference type="ARBA" id="ARBA00023015"/>
    </source>
</evidence>
<organism evidence="8 9">
    <name type="scientific">Naegleria lovaniensis</name>
    <name type="common">Amoeba</name>
    <dbReference type="NCBI Taxonomy" id="51637"/>
    <lineage>
        <taxon>Eukaryota</taxon>
        <taxon>Discoba</taxon>
        <taxon>Heterolobosea</taxon>
        <taxon>Tetramitia</taxon>
        <taxon>Eutetramitia</taxon>
        <taxon>Vahlkampfiidae</taxon>
        <taxon>Naegleria</taxon>
    </lineage>
</organism>
<dbReference type="RefSeq" id="XP_044545555.1">
    <property type="nucleotide sequence ID" value="XM_044698512.1"/>
</dbReference>
<dbReference type="InterPro" id="IPR017930">
    <property type="entry name" value="Myb_dom"/>
</dbReference>
<keyword evidence="1" id="KW-0805">Transcription regulation</keyword>
<feature type="compositionally biased region" description="Acidic residues" evidence="5">
    <location>
        <begin position="924"/>
        <end position="939"/>
    </location>
</feature>
<proteinExistence type="predicted"/>
<name>A0AA88GLD4_NAELO</name>
<feature type="compositionally biased region" description="Low complexity" evidence="5">
    <location>
        <begin position="351"/>
        <end position="360"/>
    </location>
</feature>
<feature type="compositionally biased region" description="Acidic residues" evidence="5">
    <location>
        <begin position="20"/>
        <end position="40"/>
    </location>
</feature>
<comment type="caution">
    <text evidence="8">The sequence shown here is derived from an EMBL/GenBank/DDBJ whole genome shotgun (WGS) entry which is preliminary data.</text>
</comment>
<dbReference type="PANTHER" id="PTHR46621:SF1">
    <property type="entry name" value="SNRNA-ACTIVATING PROTEIN COMPLEX SUBUNIT 4"/>
    <property type="match status" value="1"/>
</dbReference>
<dbReference type="CDD" id="cd00167">
    <property type="entry name" value="SANT"/>
    <property type="match status" value="2"/>
</dbReference>
<feature type="compositionally biased region" description="Basic and acidic residues" evidence="5">
    <location>
        <begin position="223"/>
        <end position="232"/>
    </location>
</feature>
<dbReference type="PROSITE" id="PS51294">
    <property type="entry name" value="HTH_MYB"/>
    <property type="match status" value="1"/>
</dbReference>
<feature type="compositionally biased region" description="Basic and acidic residues" evidence="5">
    <location>
        <begin position="404"/>
        <end position="421"/>
    </location>
</feature>
<dbReference type="GO" id="GO:0042795">
    <property type="term" value="P:snRNA transcription by RNA polymerase II"/>
    <property type="evidence" value="ECO:0007669"/>
    <property type="project" value="TreeGrafter"/>
</dbReference>
<feature type="domain" description="Myb-like" evidence="6">
    <location>
        <begin position="292"/>
        <end position="338"/>
    </location>
</feature>
<evidence type="ECO:0000313" key="8">
    <source>
        <dbReference type="EMBL" id="KAG2378293.1"/>
    </source>
</evidence>
<reference evidence="8 9" key="1">
    <citation type="journal article" date="2018" name="BMC Genomics">
        <title>The genome of Naegleria lovaniensis, the basis for a comparative approach to unravel pathogenicity factors of the human pathogenic amoeba N. fowleri.</title>
        <authorList>
            <person name="Liechti N."/>
            <person name="Schurch N."/>
            <person name="Bruggmann R."/>
            <person name="Wittwer M."/>
        </authorList>
    </citation>
    <scope>NUCLEOTIDE SEQUENCE [LARGE SCALE GENOMIC DNA]</scope>
    <source>
        <strain evidence="8 9">ATCC 30569</strain>
    </source>
</reference>
<dbReference type="InterPro" id="IPR009057">
    <property type="entry name" value="Homeodomain-like_sf"/>
</dbReference>
<feature type="compositionally biased region" description="Polar residues" evidence="5">
    <location>
        <begin position="1"/>
        <end position="18"/>
    </location>
</feature>
<evidence type="ECO:0000256" key="4">
    <source>
        <dbReference type="ARBA" id="ARBA00023242"/>
    </source>
</evidence>
<evidence type="ECO:0000256" key="2">
    <source>
        <dbReference type="ARBA" id="ARBA00023125"/>
    </source>
</evidence>
<dbReference type="PANTHER" id="PTHR46621">
    <property type="entry name" value="SNRNA-ACTIVATING PROTEIN COMPLEX SUBUNIT 4"/>
    <property type="match status" value="1"/>
</dbReference>
<dbReference type="GeneID" id="68100890"/>
<feature type="region of interest" description="Disordered" evidence="5">
    <location>
        <begin position="351"/>
        <end position="440"/>
    </location>
</feature>
<evidence type="ECO:0000259" key="6">
    <source>
        <dbReference type="PROSITE" id="PS50090"/>
    </source>
</evidence>
<feature type="region of interest" description="Disordered" evidence="5">
    <location>
        <begin position="917"/>
        <end position="939"/>
    </location>
</feature>
<accession>A0AA88GLD4</accession>
<dbReference type="GO" id="GO:0042796">
    <property type="term" value="P:snRNA transcription by RNA polymerase III"/>
    <property type="evidence" value="ECO:0007669"/>
    <property type="project" value="TreeGrafter"/>
</dbReference>
<keyword evidence="2" id="KW-0238">DNA-binding</keyword>
<evidence type="ECO:0008006" key="10">
    <source>
        <dbReference type="Google" id="ProtNLM"/>
    </source>
</evidence>
<feature type="compositionally biased region" description="Acidic residues" evidence="5">
    <location>
        <begin position="370"/>
        <end position="381"/>
    </location>
</feature>
<dbReference type="SMART" id="SM00717">
    <property type="entry name" value="SANT"/>
    <property type="match status" value="2"/>
</dbReference>
<feature type="region of interest" description="Disordered" evidence="5">
    <location>
        <begin position="1"/>
        <end position="48"/>
    </location>
</feature>
<keyword evidence="3" id="KW-0804">Transcription</keyword>
<feature type="domain" description="Myb-like" evidence="6">
    <location>
        <begin position="232"/>
        <end position="291"/>
    </location>
</feature>
<sequence length="939" mass="106878">MEPVNKQQQEGEQSNHVQQGEDEEMVNIENDDDEEEEEEHDSGMDDAAQQHAHHLYQMQMQGAGYIHHPGTDMNTATDPSMVQSGSAFVHPAAYPPGMEAYYAGISTSADYAMQQHQYYIQQSMQMQRFLATLSPVQQQQYLAQMQASRSPQFMKYAASQQKYAGSSSSVPSTSQYTNGSEPATDTPTPTSPPSSPTENGSKKKRGKKSSSTTSSSNNLIDSGESKKGEKTRQRAVRHNWTKAQDDALLKAISSQQYSENGQKIRWTKISQEVFGSKLTPQSVYQRYMRVINPKLNHREWTIAEDKKLTELYHEMGDQWAQIAKKMNGVRADVWIRQRAVRLGLISEAAAAASASASTTSKPSKKRKDDDAEDDTLEIDGETEGKKKKTKKKSSKKSKKKKKSSHDSDAEDSKISKTEDSSSVKSCGRRKNPNPRSGEVSIVFAPLATQEIEVKQEEQENIVTTTSNHVVVEGTPRPKVFLQRKVRKKHVPKFNNLDAILNHTYDLVPQEKYISVSIRSSEIFRNFQPIPDHPLKVDCLLGLYFGTNEKNVCLSSYRTMVTDPEPLVQLDVSFPTNLVSFFSKCKLRRNTKSSLFLCVALRQAALVHAYDDDPNVHTIPLYWDKHNYGATVFSYHTIAGFLSGQYPLHLKTSTGIMLQSPLTINVNFLDKPDKLSDYPLELSKVHYRELSNHLNISTNSQGLDTHIDQQEDIVQFMIYKANYINSHTRGVERLWLRWDMSCPLEDDFDSGNMMIMGANTDEDAFAQLKKHLSEKHGDRFEIQFEGREGETGTYVISMNQYKNWYNQVQYMDRKRLMLLDPCTMDASQLTPVQKQFMDIWNTFLLDSYKLLMSDMDSFEACRALYLSEKSKLDADEMKEILAHQFLRLTSLNQIQHIQQVQQSMHYAQMQMVQQNMHAAAIGAPQEEEEEEDEGEDEEDQ</sequence>
<dbReference type="Proteomes" id="UP000816034">
    <property type="component" value="Unassembled WGS sequence"/>
</dbReference>
<dbReference type="Pfam" id="PF13921">
    <property type="entry name" value="Myb_DNA-bind_6"/>
    <property type="match status" value="1"/>
</dbReference>
<dbReference type="Gene3D" id="1.10.10.60">
    <property type="entry name" value="Homeodomain-like"/>
    <property type="match status" value="2"/>
</dbReference>
<dbReference type="GO" id="GO:0001006">
    <property type="term" value="F:RNA polymerase III type 3 promoter sequence-specific DNA binding"/>
    <property type="evidence" value="ECO:0007669"/>
    <property type="project" value="TreeGrafter"/>
</dbReference>
<keyword evidence="4" id="KW-0539">Nucleus</keyword>
<dbReference type="GO" id="GO:0019185">
    <property type="term" value="C:snRNA-activating protein complex"/>
    <property type="evidence" value="ECO:0007669"/>
    <property type="project" value="TreeGrafter"/>
</dbReference>
<evidence type="ECO:0000256" key="3">
    <source>
        <dbReference type="ARBA" id="ARBA00023163"/>
    </source>
</evidence>
<feature type="domain" description="HTH myb-type" evidence="7">
    <location>
        <begin position="292"/>
        <end position="339"/>
    </location>
</feature>
<protein>
    <recommendedName>
        <fullName evidence="10">Myb-like domain-containing protein</fullName>
    </recommendedName>
</protein>